<dbReference type="InterPro" id="IPR036388">
    <property type="entry name" value="WH-like_DNA-bd_sf"/>
</dbReference>
<dbReference type="SUPFAM" id="SSF46785">
    <property type="entry name" value="Winged helix' DNA-binding domain"/>
    <property type="match status" value="1"/>
</dbReference>
<gene>
    <name evidence="2" type="ORF">GCM10025868_20470</name>
</gene>
<evidence type="ECO:0000313" key="3">
    <source>
        <dbReference type="Proteomes" id="UP001157017"/>
    </source>
</evidence>
<sequence>MQKLAERGWADRGADPVDARAVLVTITPAGRQVLAQVRTAAAEALVPRLERLDEASRRALADGVTVLARLVDGEAG</sequence>
<keyword evidence="3" id="KW-1185">Reference proteome</keyword>
<dbReference type="PANTHER" id="PTHR39515">
    <property type="entry name" value="CONSERVED PROTEIN"/>
    <property type="match status" value="1"/>
</dbReference>
<evidence type="ECO:0000259" key="1">
    <source>
        <dbReference type="PROSITE" id="PS50995"/>
    </source>
</evidence>
<comment type="caution">
    <text evidence="2">The sequence shown here is derived from an EMBL/GenBank/DDBJ whole genome shotgun (WGS) entry which is preliminary data.</text>
</comment>
<feature type="domain" description="HTH marR-type" evidence="1">
    <location>
        <begin position="1"/>
        <end position="72"/>
    </location>
</feature>
<dbReference type="InterPro" id="IPR036390">
    <property type="entry name" value="WH_DNA-bd_sf"/>
</dbReference>
<dbReference type="InterPro" id="IPR000835">
    <property type="entry name" value="HTH_MarR-typ"/>
</dbReference>
<protein>
    <recommendedName>
        <fullName evidence="1">HTH marR-type domain-containing protein</fullName>
    </recommendedName>
</protein>
<dbReference type="PANTHER" id="PTHR39515:SF2">
    <property type="entry name" value="HTH-TYPE TRANSCRIPTIONAL REGULATOR RV0880"/>
    <property type="match status" value="1"/>
</dbReference>
<name>A0ABQ6JG91_9ACTN</name>
<proteinExistence type="predicted"/>
<accession>A0ABQ6JG91</accession>
<organism evidence="2 3">
    <name type="scientific">Angustibacter aerolatus</name>
    <dbReference type="NCBI Taxonomy" id="1162965"/>
    <lineage>
        <taxon>Bacteria</taxon>
        <taxon>Bacillati</taxon>
        <taxon>Actinomycetota</taxon>
        <taxon>Actinomycetes</taxon>
        <taxon>Kineosporiales</taxon>
        <taxon>Kineosporiaceae</taxon>
    </lineage>
</organism>
<dbReference type="InterPro" id="IPR052526">
    <property type="entry name" value="HTH-type_Bedaq_tolerance"/>
</dbReference>
<dbReference type="PROSITE" id="PS50995">
    <property type="entry name" value="HTH_MARR_2"/>
    <property type="match status" value="1"/>
</dbReference>
<dbReference type="EMBL" id="BSUZ01000001">
    <property type="protein sequence ID" value="GMA86797.1"/>
    <property type="molecule type" value="Genomic_DNA"/>
</dbReference>
<dbReference type="Gene3D" id="1.10.10.10">
    <property type="entry name" value="Winged helix-like DNA-binding domain superfamily/Winged helix DNA-binding domain"/>
    <property type="match status" value="1"/>
</dbReference>
<dbReference type="Proteomes" id="UP001157017">
    <property type="component" value="Unassembled WGS sequence"/>
</dbReference>
<evidence type="ECO:0000313" key="2">
    <source>
        <dbReference type="EMBL" id="GMA86797.1"/>
    </source>
</evidence>
<reference evidence="3" key="1">
    <citation type="journal article" date="2019" name="Int. J. Syst. Evol. Microbiol.">
        <title>The Global Catalogue of Microorganisms (GCM) 10K type strain sequencing project: providing services to taxonomists for standard genome sequencing and annotation.</title>
        <authorList>
            <consortium name="The Broad Institute Genomics Platform"/>
            <consortium name="The Broad Institute Genome Sequencing Center for Infectious Disease"/>
            <person name="Wu L."/>
            <person name="Ma J."/>
        </authorList>
    </citation>
    <scope>NUCLEOTIDE SEQUENCE [LARGE SCALE GENOMIC DNA]</scope>
    <source>
        <strain evidence="3">NBRC 108730</strain>
    </source>
</reference>